<keyword evidence="2" id="KW-0488">Methylation</keyword>
<dbReference type="GO" id="GO:0015628">
    <property type="term" value="P:protein secretion by the type II secretion system"/>
    <property type="evidence" value="ECO:0007669"/>
    <property type="project" value="InterPro"/>
</dbReference>
<evidence type="ECO:0000256" key="1">
    <source>
        <dbReference type="ARBA" id="ARBA00004167"/>
    </source>
</evidence>
<evidence type="ECO:0000256" key="6">
    <source>
        <dbReference type="SAM" id="Phobius"/>
    </source>
</evidence>
<dbReference type="Gene3D" id="3.30.700.10">
    <property type="entry name" value="Glycoprotein, Type 4 Pilin"/>
    <property type="match status" value="1"/>
</dbReference>
<dbReference type="KEGG" id="obg:Verru16b_01448"/>
<dbReference type="GO" id="GO:0016020">
    <property type="term" value="C:membrane"/>
    <property type="evidence" value="ECO:0007669"/>
    <property type="project" value="UniProtKB-SubCell"/>
</dbReference>
<reference evidence="7 8" key="1">
    <citation type="submission" date="2016-06" db="EMBL/GenBank/DDBJ databases">
        <title>Three novel species with peptidoglycan cell walls form the new genus Lacunisphaera gen. nov. in the family Opitutaceae of the verrucomicrobial subdivision 4.</title>
        <authorList>
            <person name="Rast P."/>
            <person name="Gloeckner I."/>
            <person name="Jogler M."/>
            <person name="Boedeker C."/>
            <person name="Jeske O."/>
            <person name="Wiegand S."/>
            <person name="Reinhardt R."/>
            <person name="Schumann P."/>
            <person name="Rohde M."/>
            <person name="Spring S."/>
            <person name="Gloeckner F.O."/>
            <person name="Jogler C."/>
        </authorList>
    </citation>
    <scope>NUCLEOTIDE SEQUENCE [LARGE SCALE GENOMIC DNA]</scope>
    <source>
        <strain evidence="7 8">IG16b</strain>
    </source>
</reference>
<evidence type="ECO:0000256" key="3">
    <source>
        <dbReference type="ARBA" id="ARBA00022692"/>
    </source>
</evidence>
<dbReference type="NCBIfam" id="TIGR02532">
    <property type="entry name" value="IV_pilin_GFxxxE"/>
    <property type="match status" value="1"/>
</dbReference>
<feature type="transmembrane region" description="Helical" evidence="6">
    <location>
        <begin position="20"/>
        <end position="41"/>
    </location>
</feature>
<organism evidence="7 8">
    <name type="scientific">Lacunisphaera limnophila</name>
    <dbReference type="NCBI Taxonomy" id="1838286"/>
    <lineage>
        <taxon>Bacteria</taxon>
        <taxon>Pseudomonadati</taxon>
        <taxon>Verrucomicrobiota</taxon>
        <taxon>Opitutia</taxon>
        <taxon>Opitutales</taxon>
        <taxon>Opitutaceae</taxon>
        <taxon>Lacunisphaera</taxon>
    </lineage>
</organism>
<dbReference type="InterPro" id="IPR012902">
    <property type="entry name" value="N_methyl_site"/>
</dbReference>
<sequence length="171" mass="18726">MPPRVPNSAIVSRRLHAFTLVEIMVVVVIIGMLAAAALPTYRHITMRSKTTALENDLRQFSTTLITYNLQNAVWPANSDPQVIPPEVATGMPSRFRFPSPIGGVYKWNFDVPADGITAKAAIIVQTASGLQPLSDDEALFRMIDKQMDNGDLESGLIQVGSTNSLVYIIEK</sequence>
<dbReference type="PRINTS" id="PR00813">
    <property type="entry name" value="BCTERIALGSPG"/>
</dbReference>
<comment type="subcellular location">
    <subcellularLocation>
        <location evidence="1">Membrane</location>
        <topology evidence="1">Single-pass membrane protein</topology>
    </subcellularLocation>
</comment>
<dbReference type="PANTHER" id="PTHR30093:SF44">
    <property type="entry name" value="TYPE II SECRETION SYSTEM CORE PROTEIN G"/>
    <property type="match status" value="1"/>
</dbReference>
<evidence type="ECO:0000313" key="7">
    <source>
        <dbReference type="EMBL" id="AOS44386.1"/>
    </source>
</evidence>
<dbReference type="STRING" id="1838286.Verru16b_01448"/>
<dbReference type="Pfam" id="PF07963">
    <property type="entry name" value="N_methyl"/>
    <property type="match status" value="1"/>
</dbReference>
<dbReference type="InterPro" id="IPR045584">
    <property type="entry name" value="Pilin-like"/>
</dbReference>
<name>A0A1D8AU55_9BACT</name>
<evidence type="ECO:0000256" key="2">
    <source>
        <dbReference type="ARBA" id="ARBA00022481"/>
    </source>
</evidence>
<evidence type="ECO:0000256" key="5">
    <source>
        <dbReference type="ARBA" id="ARBA00023136"/>
    </source>
</evidence>
<dbReference type="InterPro" id="IPR000983">
    <property type="entry name" value="Bac_GSPG_pilin"/>
</dbReference>
<dbReference type="GO" id="GO:0015627">
    <property type="term" value="C:type II protein secretion system complex"/>
    <property type="evidence" value="ECO:0007669"/>
    <property type="project" value="InterPro"/>
</dbReference>
<protein>
    <submittedName>
        <fullName evidence="7">Type II secretion system protein G</fullName>
    </submittedName>
</protein>
<gene>
    <name evidence="7" type="primary">xcpT_1</name>
    <name evidence="7" type="ORF">Verru16b_01448</name>
</gene>
<keyword evidence="3 6" id="KW-0812">Transmembrane</keyword>
<accession>A0A1D8AU55</accession>
<dbReference type="PANTHER" id="PTHR30093">
    <property type="entry name" value="GENERAL SECRETION PATHWAY PROTEIN G"/>
    <property type="match status" value="1"/>
</dbReference>
<keyword evidence="8" id="KW-1185">Reference proteome</keyword>
<evidence type="ECO:0000256" key="4">
    <source>
        <dbReference type="ARBA" id="ARBA00022989"/>
    </source>
</evidence>
<proteinExistence type="predicted"/>
<evidence type="ECO:0000313" key="8">
    <source>
        <dbReference type="Proteomes" id="UP000095228"/>
    </source>
</evidence>
<keyword evidence="4 6" id="KW-1133">Transmembrane helix</keyword>
<dbReference type="Proteomes" id="UP000095228">
    <property type="component" value="Chromosome"/>
</dbReference>
<dbReference type="SUPFAM" id="SSF54523">
    <property type="entry name" value="Pili subunits"/>
    <property type="match status" value="1"/>
</dbReference>
<dbReference type="EMBL" id="CP016094">
    <property type="protein sequence ID" value="AOS44386.1"/>
    <property type="molecule type" value="Genomic_DNA"/>
</dbReference>
<keyword evidence="5 6" id="KW-0472">Membrane</keyword>
<dbReference type="AlphaFoldDB" id="A0A1D8AU55"/>